<dbReference type="InterPro" id="IPR006675">
    <property type="entry name" value="HDIG_dom"/>
</dbReference>
<dbReference type="KEGG" id="ssm:Spirs_1890"/>
<sequence length="451" mass="51131">MIRKNFALPTNIRLFGEIFFQRGRECYLVGGAVRNMVAGWKPSDWDFATDAPPSEVISMFRRVIPTGIKHGTVTVLFKQEKYEVTTFRIDADYSDGRRPDAVTYTGDIYEDLSRRDFTINAMAINLNTGKLIDPHDGRADIKRKLIRAIGDPQIRFAEDGLRLLRACRFTAQLGFRLEEQTEKALSTCRFQLSNVSLERIRDEIVKMLDAEKPSIGFLVMEKSGILSDILPELSRCRGINQKGFHSFDVLDHSLYACDGAPADRLLIRLAALFHDTGKAVTLSTDEDGFPTFHRHEIESEKIAREVMQRLRFSNAQTDAVCHLVKHHMFHYTDDWSDAAVRRFISRVGREHISDLFALRLADQYGMTARTMEATNLTSFAKRIEAVLDKDMALTLRDLAVNGKDLMKVGIPAGPLLGTILDQLLEAVLDDPEMNKKERLLAIAKSLHQQID</sequence>
<dbReference type="OrthoDB" id="9805698at2"/>
<dbReference type="InterPro" id="IPR002646">
    <property type="entry name" value="PolA_pol_head_dom"/>
</dbReference>
<dbReference type="AlphaFoldDB" id="E1R6J8"/>
<dbReference type="RefSeq" id="WP_013254480.1">
    <property type="nucleotide sequence ID" value="NC_014364.1"/>
</dbReference>
<accession>E1R6J8</accession>
<protein>
    <submittedName>
        <fullName evidence="12">Polynucleotide adenylyltransferase/metal dependent phosphohydrolase</fullName>
    </submittedName>
</protein>
<comment type="similarity">
    <text evidence="8">Belongs to the tRNA nucleotidyltransferase/poly(A) polymerase family.</text>
</comment>
<evidence type="ECO:0000256" key="4">
    <source>
        <dbReference type="ARBA" id="ARBA00022695"/>
    </source>
</evidence>
<dbReference type="GO" id="GO:0008033">
    <property type="term" value="P:tRNA processing"/>
    <property type="evidence" value="ECO:0007669"/>
    <property type="project" value="UniProtKB-KW"/>
</dbReference>
<dbReference type="HOGENOM" id="CLU_015961_3_1_12"/>
<keyword evidence="13" id="KW-1185">Reference proteome</keyword>
<dbReference type="Gene3D" id="1.10.3090.10">
    <property type="entry name" value="cca-adding enzyme, domain 2"/>
    <property type="match status" value="1"/>
</dbReference>
<keyword evidence="5" id="KW-0479">Metal-binding</keyword>
<evidence type="ECO:0000313" key="12">
    <source>
        <dbReference type="EMBL" id="ADK81016.1"/>
    </source>
</evidence>
<evidence type="ECO:0000313" key="13">
    <source>
        <dbReference type="Proteomes" id="UP000002318"/>
    </source>
</evidence>
<dbReference type="STRING" id="573413.Spirs_1890"/>
<evidence type="ECO:0000256" key="6">
    <source>
        <dbReference type="ARBA" id="ARBA00022741"/>
    </source>
</evidence>
<keyword evidence="4 12" id="KW-0548">Nucleotidyltransferase</keyword>
<comment type="cofactor">
    <cofactor evidence="1">
        <name>Mg(2+)</name>
        <dbReference type="ChEBI" id="CHEBI:18420"/>
    </cofactor>
</comment>
<dbReference type="PANTHER" id="PTHR46173">
    <property type="entry name" value="CCA TRNA NUCLEOTIDYLTRANSFERASE 1, MITOCHONDRIAL"/>
    <property type="match status" value="1"/>
</dbReference>
<reference evidence="12 13" key="1">
    <citation type="journal article" date="2010" name="Stand. Genomic Sci.">
        <title>Complete genome sequence of Spirochaeta smaragdinae type strain (SEBR 4228).</title>
        <authorList>
            <person name="Mavromatis K."/>
            <person name="Yasawong M."/>
            <person name="Chertkov O."/>
            <person name="Lapidus A."/>
            <person name="Lucas S."/>
            <person name="Nolan M."/>
            <person name="Del Rio T.G."/>
            <person name="Tice H."/>
            <person name="Cheng J.F."/>
            <person name="Pitluck S."/>
            <person name="Liolios K."/>
            <person name="Ivanova N."/>
            <person name="Tapia R."/>
            <person name="Han C."/>
            <person name="Bruce D."/>
            <person name="Goodwin L."/>
            <person name="Pati A."/>
            <person name="Chen A."/>
            <person name="Palaniappan K."/>
            <person name="Land M."/>
            <person name="Hauser L."/>
            <person name="Chang Y.J."/>
            <person name="Jeffries C.D."/>
            <person name="Detter J.C."/>
            <person name="Rohde M."/>
            <person name="Brambilla E."/>
            <person name="Spring S."/>
            <person name="Goker M."/>
            <person name="Sikorski J."/>
            <person name="Woyke T."/>
            <person name="Bristow J."/>
            <person name="Eisen J.A."/>
            <person name="Markowitz V."/>
            <person name="Hugenholtz P."/>
            <person name="Klenk H.P."/>
            <person name="Kyrpides N.C."/>
        </authorList>
    </citation>
    <scope>NUCLEOTIDE SEQUENCE [LARGE SCALE GENOMIC DNA]</scope>
    <source>
        <strain evidence="13">DSM 11293 / JCM 15392 / SEBR 4228</strain>
    </source>
</reference>
<keyword evidence="3" id="KW-0819">tRNA processing</keyword>
<dbReference type="Gene3D" id="3.30.460.10">
    <property type="entry name" value="Beta Polymerase, domain 2"/>
    <property type="match status" value="1"/>
</dbReference>
<dbReference type="CDD" id="cd05398">
    <property type="entry name" value="NT_ClassII-CCAase"/>
    <property type="match status" value="1"/>
</dbReference>
<dbReference type="PANTHER" id="PTHR46173:SF1">
    <property type="entry name" value="CCA TRNA NUCLEOTIDYLTRANSFERASE 1, MITOCHONDRIAL"/>
    <property type="match status" value="1"/>
</dbReference>
<dbReference type="EMBL" id="CP002116">
    <property type="protein sequence ID" value="ADK81016.1"/>
    <property type="molecule type" value="Genomic_DNA"/>
</dbReference>
<evidence type="ECO:0000256" key="8">
    <source>
        <dbReference type="RuleBase" id="RU003953"/>
    </source>
</evidence>
<dbReference type="InterPro" id="IPR003607">
    <property type="entry name" value="HD/PDEase_dom"/>
</dbReference>
<dbReference type="Pfam" id="PF12627">
    <property type="entry name" value="PolyA_pol_RNAbd"/>
    <property type="match status" value="1"/>
</dbReference>
<feature type="domain" description="tRNA nucleotidyltransferase/poly(A) polymerase RNA and SrmB- binding" evidence="11">
    <location>
        <begin position="174"/>
        <end position="234"/>
    </location>
</feature>
<evidence type="ECO:0000259" key="9">
    <source>
        <dbReference type="Pfam" id="PF01743"/>
    </source>
</evidence>
<evidence type="ECO:0000256" key="5">
    <source>
        <dbReference type="ARBA" id="ARBA00022723"/>
    </source>
</evidence>
<dbReference type="GO" id="GO:0016779">
    <property type="term" value="F:nucleotidyltransferase activity"/>
    <property type="evidence" value="ECO:0007669"/>
    <property type="project" value="UniProtKB-KW"/>
</dbReference>
<dbReference type="Gene3D" id="1.10.246.80">
    <property type="match status" value="1"/>
</dbReference>
<dbReference type="CDD" id="cd00077">
    <property type="entry name" value="HDc"/>
    <property type="match status" value="1"/>
</dbReference>
<dbReference type="GO" id="GO:0046872">
    <property type="term" value="F:metal ion binding"/>
    <property type="evidence" value="ECO:0007669"/>
    <property type="project" value="UniProtKB-KW"/>
</dbReference>
<organism evidence="12 13">
    <name type="scientific">Sediminispirochaeta smaragdinae (strain DSM 11293 / JCM 15392 / SEBR 4228)</name>
    <name type="common">Spirochaeta smaragdinae</name>
    <dbReference type="NCBI Taxonomy" id="573413"/>
    <lineage>
        <taxon>Bacteria</taxon>
        <taxon>Pseudomonadati</taxon>
        <taxon>Spirochaetota</taxon>
        <taxon>Spirochaetia</taxon>
        <taxon>Spirochaetales</taxon>
        <taxon>Spirochaetaceae</taxon>
        <taxon>Sediminispirochaeta</taxon>
    </lineage>
</organism>
<dbReference type="Pfam" id="PF01966">
    <property type="entry name" value="HD"/>
    <property type="match status" value="1"/>
</dbReference>
<evidence type="ECO:0000256" key="1">
    <source>
        <dbReference type="ARBA" id="ARBA00001946"/>
    </source>
</evidence>
<dbReference type="GO" id="GO:0000166">
    <property type="term" value="F:nucleotide binding"/>
    <property type="evidence" value="ECO:0007669"/>
    <property type="project" value="UniProtKB-KW"/>
</dbReference>
<dbReference type="GO" id="GO:0000049">
    <property type="term" value="F:tRNA binding"/>
    <property type="evidence" value="ECO:0007669"/>
    <property type="project" value="TreeGrafter"/>
</dbReference>
<feature type="domain" description="Poly A polymerase head" evidence="9">
    <location>
        <begin position="26"/>
        <end position="147"/>
    </location>
</feature>
<dbReference type="InterPro" id="IPR032828">
    <property type="entry name" value="PolyA_RNA-bd"/>
</dbReference>
<dbReference type="InterPro" id="IPR006674">
    <property type="entry name" value="HD_domain"/>
</dbReference>
<name>E1R6J8_SEDSS</name>
<keyword evidence="6" id="KW-0547">Nucleotide-binding</keyword>
<dbReference type="Pfam" id="PF01743">
    <property type="entry name" value="PolyA_pol"/>
    <property type="match status" value="1"/>
</dbReference>
<proteinExistence type="inferred from homology"/>
<keyword evidence="2 8" id="KW-0808">Transferase</keyword>
<gene>
    <name evidence="12" type="ordered locus">Spirs_1890</name>
</gene>
<dbReference type="InterPro" id="IPR050264">
    <property type="entry name" value="Bact_CCA-adding_enz_type3_sf"/>
</dbReference>
<keyword evidence="7" id="KW-0460">Magnesium</keyword>
<dbReference type="SUPFAM" id="SSF81301">
    <property type="entry name" value="Nucleotidyltransferase"/>
    <property type="match status" value="1"/>
</dbReference>
<feature type="domain" description="HD" evidence="10">
    <location>
        <begin position="245"/>
        <end position="350"/>
    </location>
</feature>
<evidence type="ECO:0000259" key="10">
    <source>
        <dbReference type="Pfam" id="PF01966"/>
    </source>
</evidence>
<dbReference type="eggNOG" id="COG1418">
    <property type="taxonomic scope" value="Bacteria"/>
</dbReference>
<evidence type="ECO:0000256" key="2">
    <source>
        <dbReference type="ARBA" id="ARBA00022679"/>
    </source>
</evidence>
<evidence type="ECO:0000256" key="3">
    <source>
        <dbReference type="ARBA" id="ARBA00022694"/>
    </source>
</evidence>
<dbReference type="Proteomes" id="UP000002318">
    <property type="component" value="Chromosome"/>
</dbReference>
<dbReference type="SUPFAM" id="SSF81891">
    <property type="entry name" value="Poly A polymerase C-terminal region-like"/>
    <property type="match status" value="1"/>
</dbReference>
<evidence type="ECO:0000259" key="11">
    <source>
        <dbReference type="Pfam" id="PF12627"/>
    </source>
</evidence>
<dbReference type="eggNOG" id="COG0617">
    <property type="taxonomic scope" value="Bacteria"/>
</dbReference>
<dbReference type="InterPro" id="IPR043519">
    <property type="entry name" value="NT_sf"/>
</dbReference>
<keyword evidence="8" id="KW-0694">RNA-binding</keyword>
<evidence type="ECO:0000256" key="7">
    <source>
        <dbReference type="ARBA" id="ARBA00022842"/>
    </source>
</evidence>
<dbReference type="NCBIfam" id="TIGR00277">
    <property type="entry name" value="HDIG"/>
    <property type="match status" value="1"/>
</dbReference>